<keyword evidence="7" id="KW-0325">Glycoprotein</keyword>
<dbReference type="InterPro" id="IPR032394">
    <property type="entry name" value="Anoct_dimer"/>
</dbReference>
<organism evidence="12 13">
    <name type="scientific">Parthenolecanium corni</name>
    <dbReference type="NCBI Taxonomy" id="536013"/>
    <lineage>
        <taxon>Eukaryota</taxon>
        <taxon>Metazoa</taxon>
        <taxon>Ecdysozoa</taxon>
        <taxon>Arthropoda</taxon>
        <taxon>Hexapoda</taxon>
        <taxon>Insecta</taxon>
        <taxon>Pterygota</taxon>
        <taxon>Neoptera</taxon>
        <taxon>Paraneoptera</taxon>
        <taxon>Hemiptera</taxon>
        <taxon>Sternorrhyncha</taxon>
        <taxon>Coccoidea</taxon>
        <taxon>Coccidae</taxon>
        <taxon>Parthenolecanium</taxon>
    </lineage>
</organism>
<dbReference type="GO" id="GO:0005886">
    <property type="term" value="C:plasma membrane"/>
    <property type="evidence" value="ECO:0007669"/>
    <property type="project" value="UniProtKB-SubCell"/>
</dbReference>
<dbReference type="EMBL" id="JBBCAQ010000032">
    <property type="protein sequence ID" value="KAK7583859.1"/>
    <property type="molecule type" value="Genomic_DNA"/>
</dbReference>
<feature type="transmembrane region" description="Helical" evidence="8">
    <location>
        <begin position="416"/>
        <end position="441"/>
    </location>
</feature>
<feature type="domain" description="Anoctamin dimerisation" evidence="11">
    <location>
        <begin position="27"/>
        <end position="256"/>
    </location>
</feature>
<keyword evidence="9" id="KW-0175">Coiled coil</keyword>
<keyword evidence="4 8" id="KW-0812">Transmembrane</keyword>
<feature type="coiled-coil region" evidence="9">
    <location>
        <begin position="917"/>
        <end position="944"/>
    </location>
</feature>
<evidence type="ECO:0000256" key="1">
    <source>
        <dbReference type="ARBA" id="ARBA00004651"/>
    </source>
</evidence>
<dbReference type="GO" id="GO:0005254">
    <property type="term" value="F:chloride channel activity"/>
    <property type="evidence" value="ECO:0007669"/>
    <property type="project" value="TreeGrafter"/>
</dbReference>
<dbReference type="Proteomes" id="UP001367676">
    <property type="component" value="Unassembled WGS sequence"/>
</dbReference>
<gene>
    <name evidence="12" type="ORF">V9T40_004822</name>
</gene>
<dbReference type="PANTHER" id="PTHR12308:SF83">
    <property type="entry name" value="ANOCTAMIN"/>
    <property type="match status" value="1"/>
</dbReference>
<evidence type="ECO:0000256" key="7">
    <source>
        <dbReference type="ARBA" id="ARBA00023180"/>
    </source>
</evidence>
<evidence type="ECO:0000256" key="9">
    <source>
        <dbReference type="SAM" id="Coils"/>
    </source>
</evidence>
<feature type="transmembrane region" description="Helical" evidence="8">
    <location>
        <begin position="795"/>
        <end position="817"/>
    </location>
</feature>
<dbReference type="AlphaFoldDB" id="A0AAN9TGQ0"/>
<feature type="transmembrane region" description="Helical" evidence="8">
    <location>
        <begin position="280"/>
        <end position="297"/>
    </location>
</feature>
<proteinExistence type="inferred from homology"/>
<keyword evidence="5 8" id="KW-1133">Transmembrane helix</keyword>
<evidence type="ECO:0000256" key="8">
    <source>
        <dbReference type="RuleBase" id="RU280814"/>
    </source>
</evidence>
<dbReference type="Pfam" id="PF16178">
    <property type="entry name" value="Anoct_dimer"/>
    <property type="match status" value="1"/>
</dbReference>
<feature type="transmembrane region" description="Helical" evidence="8">
    <location>
        <begin position="708"/>
        <end position="731"/>
    </location>
</feature>
<evidence type="ECO:0000256" key="4">
    <source>
        <dbReference type="ARBA" id="ARBA00022692"/>
    </source>
</evidence>
<keyword evidence="13" id="KW-1185">Reference proteome</keyword>
<name>A0AAN9TGQ0_9HEMI</name>
<evidence type="ECO:0000256" key="6">
    <source>
        <dbReference type="ARBA" id="ARBA00023136"/>
    </source>
</evidence>
<keyword evidence="6 8" id="KW-0472">Membrane</keyword>
<dbReference type="Pfam" id="PF04547">
    <property type="entry name" value="Anoctamin"/>
    <property type="match status" value="1"/>
</dbReference>
<evidence type="ECO:0000313" key="12">
    <source>
        <dbReference type="EMBL" id="KAK7583859.1"/>
    </source>
</evidence>
<comment type="similarity">
    <text evidence="2 8">Belongs to the anoctamin family.</text>
</comment>
<sequence>MPSSSSPAYKTCLVTQKASSMVTSSKVDEVDFILVSNKSLNPNEAADRKCFEAGLKYKGLLVDHVENENQIFTKLRLPDNIKYKYFEILELRMPLKMDARFSIQTLPQPVAILKAEVEMEILNKIQKFFLFDRIQNVLKRLKNYYLHEDDDMTEIEQQQFFAPFKEKQKDIFDLESPYAKKKIWNILIIYYILSRQRSRDEDPFENFTGIESMINNKIYTSAFPLHDGTCDEEGTMRNKLYKRWNKLYFWKNLPPLDDIRDYLGNTSAVYFAWLEFYTKMLFPASVFGILLLVYGLITLPADQFSNGVCEADNITMCPVCDYICDYYPLSNNCIYAKVAHLFDNNFTIVYSTLMALWTSVLGGLWLRRNKVLQRKWNLLESVDEKSRIQYIMQLEIYRKVAGKDVNKIPLSLKLTALTLSSSIISFFIILVAIAIMSIMVYEIWVTGVVYSTNNAWMLSHGSFIISFTSSLLNLVTITILNKVYSKVAVFLNDRELHRTRSEYDRALTAKNFAFQFINTYSPILYIALIKGKFIGFPGHYHKIFGYRQSECNYGGCLMELNIQLATIMIGKQVIESLVQLINTFLRVRLKRFSFFSKVESEENYPLTENVPANSSGKQYQTIKMASSRWEEDLHLLDYEKEVGIFNEYLELAIQYGFVVLFTPAFPLAPLFAWLKNIFKIRLDATKILLFYRRLVPYLNPNMTIWLEIFNFIGNISVLINAIVIAFSTNVITRLICWWFDDVNDGGYLNATLSVYSTSDLDRRSIPESSSNVAVCYYSGFREPYWSPHQYEPTLLFWHILVAKFIFIIFYQNVIFLFKNLILKWISETPERLHQFQKKERDFILSSLEPPDPEGLQYSSENFETTTDNDQNSTILPTRNKYECDTSDESTNLLIFVSVCKCLALKNSEISIHKQMSNESTQWEVEDCLKKVEEIEDKLAVLYDKKSIAKNYTGEAELVVTEFNKTDAETLQNLVCQKPTAENSIEELELPAKIACEAFRFLRQVVPNVAAELRTKICS</sequence>
<dbReference type="InterPro" id="IPR049452">
    <property type="entry name" value="Anoctamin_TM"/>
</dbReference>
<comment type="caution">
    <text evidence="12">The sequence shown here is derived from an EMBL/GenBank/DDBJ whole genome shotgun (WGS) entry which is preliminary data.</text>
</comment>
<keyword evidence="3" id="KW-1003">Cell membrane</keyword>
<dbReference type="GO" id="GO:0046983">
    <property type="term" value="F:protein dimerization activity"/>
    <property type="evidence" value="ECO:0007669"/>
    <property type="project" value="InterPro"/>
</dbReference>
<dbReference type="InterPro" id="IPR007632">
    <property type="entry name" value="Anoctamin"/>
</dbReference>
<feature type="domain" description="Anoctamin transmembrane" evidence="10">
    <location>
        <begin position="259"/>
        <end position="838"/>
    </location>
</feature>
<evidence type="ECO:0000256" key="3">
    <source>
        <dbReference type="ARBA" id="ARBA00022475"/>
    </source>
</evidence>
<evidence type="ECO:0000256" key="2">
    <source>
        <dbReference type="ARBA" id="ARBA00009671"/>
    </source>
</evidence>
<evidence type="ECO:0000313" key="13">
    <source>
        <dbReference type="Proteomes" id="UP001367676"/>
    </source>
</evidence>
<protein>
    <recommendedName>
        <fullName evidence="8">Anoctamin</fullName>
    </recommendedName>
</protein>
<comment type="caution">
    <text evidence="8">Lacks conserved residue(s) required for the propagation of feature annotation.</text>
</comment>
<reference evidence="12 13" key="1">
    <citation type="submission" date="2024-03" db="EMBL/GenBank/DDBJ databases">
        <title>Adaptation during the transition from Ophiocordyceps entomopathogen to insect associate is accompanied by gene loss and intensified selection.</title>
        <authorList>
            <person name="Ward C.M."/>
            <person name="Onetto C.A."/>
            <person name="Borneman A.R."/>
        </authorList>
    </citation>
    <scope>NUCLEOTIDE SEQUENCE [LARGE SCALE GENOMIC DNA]</scope>
    <source>
        <strain evidence="12">AWRI1</strain>
        <tissue evidence="12">Single Adult Female</tissue>
    </source>
</reference>
<accession>A0AAN9TGQ0</accession>
<evidence type="ECO:0000259" key="10">
    <source>
        <dbReference type="Pfam" id="PF04547"/>
    </source>
</evidence>
<comment type="subcellular location">
    <subcellularLocation>
        <location evidence="1">Cell membrane</location>
        <topology evidence="1">Multi-pass membrane protein</topology>
    </subcellularLocation>
    <subcellularLocation>
        <location evidence="8">Membrane</location>
        <topology evidence="8">Multi-pass membrane protein</topology>
    </subcellularLocation>
</comment>
<evidence type="ECO:0000256" key="5">
    <source>
        <dbReference type="ARBA" id="ARBA00022989"/>
    </source>
</evidence>
<evidence type="ECO:0000259" key="11">
    <source>
        <dbReference type="Pfam" id="PF16178"/>
    </source>
</evidence>
<dbReference type="PANTHER" id="PTHR12308">
    <property type="entry name" value="ANOCTAMIN"/>
    <property type="match status" value="1"/>
</dbReference>
<feature type="transmembrane region" description="Helical" evidence="8">
    <location>
        <begin position="348"/>
        <end position="366"/>
    </location>
</feature>
<feature type="transmembrane region" description="Helical" evidence="8">
    <location>
        <begin position="461"/>
        <end position="480"/>
    </location>
</feature>